<dbReference type="AlphaFoldDB" id="A0A1D6MTW1"/>
<protein>
    <submittedName>
        <fullName evidence="1">Uncharacterized protein</fullName>
    </submittedName>
</protein>
<reference evidence="1" key="1">
    <citation type="submission" date="2015-12" db="EMBL/GenBank/DDBJ databases">
        <title>Update maize B73 reference genome by single molecule sequencing technologies.</title>
        <authorList>
            <consortium name="Maize Genome Sequencing Project"/>
            <person name="Ware D."/>
        </authorList>
    </citation>
    <scope>NUCLEOTIDE SEQUENCE [LARGE SCALE GENOMIC DNA]</scope>
    <source>
        <tissue evidence="1">Seedling</tissue>
    </source>
</reference>
<sequence>MAHPFSSLPRPGNARDSCPLSSLGGAAPPPAISSPTPLRDGAQQPRHLPLLRLAATVVRVPSARQNVEGDVLLQHRRRSSVVCCFCAAPSATPLKPVLVVDVALRALPVRWNAEPCGQPMRLVTTRSG</sequence>
<dbReference type="EMBL" id="CM007649">
    <property type="protein sequence ID" value="ONM32325.1"/>
    <property type="molecule type" value="Genomic_DNA"/>
</dbReference>
<gene>
    <name evidence="1" type="ORF">ZEAMMB73_Zm00001d041057</name>
</gene>
<dbReference type="InParanoid" id="A0A1D6MTW1"/>
<evidence type="ECO:0000313" key="1">
    <source>
        <dbReference type="EMBL" id="ONM32325.1"/>
    </source>
</evidence>
<organism evidence="1">
    <name type="scientific">Zea mays</name>
    <name type="common">Maize</name>
    <dbReference type="NCBI Taxonomy" id="4577"/>
    <lineage>
        <taxon>Eukaryota</taxon>
        <taxon>Viridiplantae</taxon>
        <taxon>Streptophyta</taxon>
        <taxon>Embryophyta</taxon>
        <taxon>Tracheophyta</taxon>
        <taxon>Spermatophyta</taxon>
        <taxon>Magnoliopsida</taxon>
        <taxon>Liliopsida</taxon>
        <taxon>Poales</taxon>
        <taxon>Poaceae</taxon>
        <taxon>PACMAD clade</taxon>
        <taxon>Panicoideae</taxon>
        <taxon>Andropogonodae</taxon>
        <taxon>Andropogoneae</taxon>
        <taxon>Tripsacinae</taxon>
        <taxon>Zea</taxon>
    </lineage>
</organism>
<accession>A0A1D6MTW1</accession>
<name>A0A1D6MTW1_MAIZE</name>
<proteinExistence type="predicted"/>